<reference evidence="2" key="1">
    <citation type="submission" date="2021-01" db="EMBL/GenBank/DDBJ databases">
        <authorList>
            <person name="Corre E."/>
            <person name="Pelletier E."/>
            <person name="Niang G."/>
            <person name="Scheremetjew M."/>
            <person name="Finn R."/>
            <person name="Kale V."/>
            <person name="Holt S."/>
            <person name="Cochrane G."/>
            <person name="Meng A."/>
            <person name="Brown T."/>
            <person name="Cohen L."/>
        </authorList>
    </citation>
    <scope>NUCLEOTIDE SEQUENCE</scope>
    <source>
        <strain evidence="2">CCMP147</strain>
    </source>
</reference>
<sequence length="282" mass="31098">MDMPDSLHRYVADTPPMGGAERKKLLGSPRTVLRGSSNRRIEQLSNSLRSIIFNVSLTEESDLAEAERLLSKGHAKAAEGKHGSAVTWYNQALVLQRARLGEDSPEAGHTLHSIGISLMELGVEEDEYAALSALEEALYIRQKTHGDGSKEAAETMSVLWQILRRVREREERLEREYEAAEAKNDCGRGDEGKSSVSGRKSSLSQSSHSISNSGHKSKRFSVSIAAAIDEGRRRSNAISSVSAKDQELLAELVAELDMDGLDNDKEKEGEENHRDDHLLAQH</sequence>
<dbReference type="AlphaFoldDB" id="A0A7R9W6E9"/>
<dbReference type="SUPFAM" id="SSF48452">
    <property type="entry name" value="TPR-like"/>
    <property type="match status" value="1"/>
</dbReference>
<dbReference type="Gene3D" id="1.25.40.10">
    <property type="entry name" value="Tetratricopeptide repeat domain"/>
    <property type="match status" value="1"/>
</dbReference>
<dbReference type="EMBL" id="HBED01026649">
    <property type="protein sequence ID" value="CAD8314543.1"/>
    <property type="molecule type" value="Transcribed_RNA"/>
</dbReference>
<feature type="compositionally biased region" description="Basic and acidic residues" evidence="1">
    <location>
        <begin position="262"/>
        <end position="282"/>
    </location>
</feature>
<evidence type="ECO:0008006" key="3">
    <source>
        <dbReference type="Google" id="ProtNLM"/>
    </source>
</evidence>
<evidence type="ECO:0000256" key="1">
    <source>
        <dbReference type="SAM" id="MobiDB-lite"/>
    </source>
</evidence>
<evidence type="ECO:0000313" key="2">
    <source>
        <dbReference type="EMBL" id="CAD8314543.1"/>
    </source>
</evidence>
<feature type="region of interest" description="Disordered" evidence="1">
    <location>
        <begin position="177"/>
        <end position="216"/>
    </location>
</feature>
<name>A0A7R9W6E9_9STRA</name>
<feature type="compositionally biased region" description="Basic and acidic residues" evidence="1">
    <location>
        <begin position="1"/>
        <end position="11"/>
    </location>
</feature>
<protein>
    <recommendedName>
        <fullName evidence="3">Tetratricopeptide SHNi-TPR domain-containing protein</fullName>
    </recommendedName>
</protein>
<feature type="region of interest" description="Disordered" evidence="1">
    <location>
        <begin position="259"/>
        <end position="282"/>
    </location>
</feature>
<gene>
    <name evidence="2" type="ORF">TDUB1175_LOCUS13332</name>
</gene>
<proteinExistence type="predicted"/>
<feature type="region of interest" description="Disordered" evidence="1">
    <location>
        <begin position="1"/>
        <end position="23"/>
    </location>
</feature>
<feature type="compositionally biased region" description="Basic and acidic residues" evidence="1">
    <location>
        <begin position="177"/>
        <end position="193"/>
    </location>
</feature>
<dbReference type="InterPro" id="IPR011990">
    <property type="entry name" value="TPR-like_helical_dom_sf"/>
</dbReference>
<organism evidence="2">
    <name type="scientific">Pseudictyota dubia</name>
    <dbReference type="NCBI Taxonomy" id="2749911"/>
    <lineage>
        <taxon>Eukaryota</taxon>
        <taxon>Sar</taxon>
        <taxon>Stramenopiles</taxon>
        <taxon>Ochrophyta</taxon>
        <taxon>Bacillariophyta</taxon>
        <taxon>Mediophyceae</taxon>
        <taxon>Biddulphiophycidae</taxon>
        <taxon>Eupodiscales</taxon>
        <taxon>Odontellaceae</taxon>
        <taxon>Pseudictyota</taxon>
    </lineage>
</organism>
<feature type="compositionally biased region" description="Low complexity" evidence="1">
    <location>
        <begin position="194"/>
        <end position="214"/>
    </location>
</feature>
<accession>A0A7R9W6E9</accession>